<keyword evidence="3" id="KW-0735">Signal-anchor</keyword>
<evidence type="ECO:0000256" key="4">
    <source>
        <dbReference type="ARBA" id="ARBA00022989"/>
    </source>
</evidence>
<keyword evidence="4" id="KW-0472">Membrane</keyword>
<dbReference type="FunFam" id="3.40.630.190:FF:000001">
    <property type="entry name" value="LytR family transcriptional regulator"/>
    <property type="match status" value="1"/>
</dbReference>
<evidence type="ECO:0000256" key="2">
    <source>
        <dbReference type="ARBA" id="ARBA00022692"/>
    </source>
</evidence>
<evidence type="ECO:0000259" key="5">
    <source>
        <dbReference type="Pfam" id="PF03816"/>
    </source>
</evidence>
<dbReference type="AlphaFoldDB" id="C2XPA8"/>
<dbReference type="PANTHER" id="PTHR33392">
    <property type="entry name" value="POLYISOPRENYL-TEICHOIC ACID--PEPTIDOGLYCAN TEICHOIC ACID TRANSFERASE TAGU"/>
    <property type="match status" value="1"/>
</dbReference>
<accession>C2XPA8</accession>
<gene>
    <name evidence="6" type="ORF">bcere0026_5080</name>
</gene>
<reference evidence="6" key="1">
    <citation type="journal article" date="2012" name="Genome Res.">
        <title>Genomic characterization of the Bacillus cereus sensu lato species: Backdrop to the evolution of Bacillus anthracis.</title>
        <authorList>
            <person name="Zwick M.E."/>
            <person name="Joseph S.J."/>
            <person name="Didelot X."/>
            <person name="Chen P.E."/>
            <person name="Bishop-Lilly K.A."/>
            <person name="Stewart A.C."/>
            <person name="Willner K."/>
            <person name="Nolan N."/>
            <person name="Lentz S."/>
            <person name="Thomason M.K."/>
            <person name="Sozhamannan S."/>
            <person name="Mateczun A.J."/>
            <person name="Du L."/>
            <person name="Read T.D."/>
        </authorList>
    </citation>
    <scope>NUCLEOTIDE SEQUENCE [LARGE SCALE GENOMIC DNA]</scope>
    <source>
        <strain evidence="6">AH603</strain>
    </source>
</reference>
<proteinExistence type="inferred from homology"/>
<name>C2XPA8_BACMY</name>
<dbReference type="EMBL" id="ACMP01000024">
    <property type="protein sequence ID" value="EEL72492.1"/>
    <property type="molecule type" value="Genomic_DNA"/>
</dbReference>
<protein>
    <submittedName>
        <fullName evidence="6">Transcriptional regulator, LytR</fullName>
    </submittedName>
</protein>
<sequence>MMKSDINNETRAKKGRSKKKRLLWFILIPLLIVAMGAGGYSFHIYSKAKSVLSNAYSELGRGDKSSKREKAVKPMTDNISVLIMGVDESDIREKGYGKATRTDALLLATINKNDKSVKLVSIPRDSRVFIKSRDKYDKITHAHVFGSVDSTIDTVEKFLDVPVDYYVKFNFKSFIKIVDSLGGITVDVPVEFTEQNSSDEADAIHLKKGRQHLNGEEALALARTRHIDSDYMRGQRQQLVLEAIAEKALSLNSINKIGSLLDAVDTDLKTNLTFDDMMTIAKNSMDSNLKMDKLQVEGTDKYIGGIYYYVPNEKSVNDISTTLQEHLGVTNKNEHKKIIIKRLLDFSKQPFYYNFQHISHAYCDKKRQLLQQCNIFYENITHVVKIIVY</sequence>
<dbReference type="InterPro" id="IPR050922">
    <property type="entry name" value="LytR/CpsA/Psr_CW_biosynth"/>
</dbReference>
<feature type="domain" description="Cell envelope-related transcriptional attenuator" evidence="5">
    <location>
        <begin position="101"/>
        <end position="249"/>
    </location>
</feature>
<evidence type="ECO:0000313" key="6">
    <source>
        <dbReference type="EMBL" id="EEL72492.1"/>
    </source>
</evidence>
<dbReference type="HOGENOM" id="CLU_016455_2_1_9"/>
<dbReference type="Pfam" id="PF03816">
    <property type="entry name" value="LytR_cpsA_psr"/>
    <property type="match status" value="1"/>
</dbReference>
<dbReference type="GO" id="GO:0071555">
    <property type="term" value="P:cell wall organization"/>
    <property type="evidence" value="ECO:0007669"/>
    <property type="project" value="UniProtKB-KW"/>
</dbReference>
<keyword evidence="2" id="KW-0812">Transmembrane</keyword>
<dbReference type="NCBIfam" id="TIGR00350">
    <property type="entry name" value="lytR_cpsA_psr"/>
    <property type="match status" value="1"/>
</dbReference>
<dbReference type="Gene3D" id="3.40.630.190">
    <property type="entry name" value="LCP protein"/>
    <property type="match status" value="1"/>
</dbReference>
<comment type="caution">
    <text evidence="6">The sequence shown here is derived from an EMBL/GenBank/DDBJ whole genome shotgun (WGS) entry which is preliminary data.</text>
</comment>
<evidence type="ECO:0000256" key="1">
    <source>
        <dbReference type="ARBA" id="ARBA00006068"/>
    </source>
</evidence>
<organism evidence="6">
    <name type="scientific">Bacillus mycoides</name>
    <dbReference type="NCBI Taxonomy" id="1405"/>
    <lineage>
        <taxon>Bacteria</taxon>
        <taxon>Bacillati</taxon>
        <taxon>Bacillota</taxon>
        <taxon>Bacilli</taxon>
        <taxon>Bacillales</taxon>
        <taxon>Bacillaceae</taxon>
        <taxon>Bacillus</taxon>
        <taxon>Bacillus cereus group</taxon>
    </lineage>
</organism>
<dbReference type="PANTHER" id="PTHR33392:SF3">
    <property type="entry name" value="POLYISOPRENYL-TEICHOIC ACID--PEPTIDOGLYCAN TEICHOIC ACID TRANSFERASE TAGT"/>
    <property type="match status" value="1"/>
</dbReference>
<comment type="similarity">
    <text evidence="1">Belongs to the LytR/CpsA/Psr (LCP) family.</text>
</comment>
<evidence type="ECO:0000256" key="3">
    <source>
        <dbReference type="ARBA" id="ARBA00022968"/>
    </source>
</evidence>
<dbReference type="InterPro" id="IPR004474">
    <property type="entry name" value="LytR_CpsA_psr"/>
</dbReference>
<dbReference type="Proteomes" id="UP000001753">
    <property type="component" value="Chromosome"/>
</dbReference>
<keyword evidence="4" id="KW-1133">Transmembrane helix</keyword>